<proteinExistence type="predicted"/>
<protein>
    <recommendedName>
        <fullName evidence="4">SdpI family protein</fullName>
    </recommendedName>
</protein>
<dbReference type="RefSeq" id="WP_189630582.1">
    <property type="nucleotide sequence ID" value="NZ_BNAG01000003.1"/>
</dbReference>
<feature type="transmembrane region" description="Helical" evidence="1">
    <location>
        <begin position="84"/>
        <end position="102"/>
    </location>
</feature>
<dbReference type="InterPro" id="IPR025962">
    <property type="entry name" value="SdpI/YhfL"/>
</dbReference>
<keyword evidence="1" id="KW-1133">Transmembrane helix</keyword>
<evidence type="ECO:0000256" key="1">
    <source>
        <dbReference type="SAM" id="Phobius"/>
    </source>
</evidence>
<gene>
    <name evidence="2" type="ORF">GCM10011340_24890</name>
</gene>
<accession>A0ABQ3I9S4</accession>
<feature type="transmembrane region" description="Helical" evidence="1">
    <location>
        <begin position="58"/>
        <end position="77"/>
    </location>
</feature>
<keyword evidence="1" id="KW-0812">Transmembrane</keyword>
<organism evidence="2 3">
    <name type="scientific">Roseivirga thermotolerans</name>
    <dbReference type="NCBI Taxonomy" id="1758176"/>
    <lineage>
        <taxon>Bacteria</taxon>
        <taxon>Pseudomonadati</taxon>
        <taxon>Bacteroidota</taxon>
        <taxon>Cytophagia</taxon>
        <taxon>Cytophagales</taxon>
        <taxon>Roseivirgaceae</taxon>
        <taxon>Roseivirga</taxon>
    </lineage>
</organism>
<dbReference type="Proteomes" id="UP000658258">
    <property type="component" value="Unassembled WGS sequence"/>
</dbReference>
<dbReference type="Pfam" id="PF13630">
    <property type="entry name" value="SdpI"/>
    <property type="match status" value="1"/>
</dbReference>
<evidence type="ECO:0000313" key="3">
    <source>
        <dbReference type="Proteomes" id="UP000658258"/>
    </source>
</evidence>
<evidence type="ECO:0000313" key="2">
    <source>
        <dbReference type="EMBL" id="GHE68191.1"/>
    </source>
</evidence>
<dbReference type="EMBL" id="BNAG01000003">
    <property type="protein sequence ID" value="GHE68191.1"/>
    <property type="molecule type" value="Genomic_DNA"/>
</dbReference>
<reference evidence="3" key="1">
    <citation type="journal article" date="2019" name="Int. J. Syst. Evol. Microbiol.">
        <title>The Global Catalogue of Microorganisms (GCM) 10K type strain sequencing project: providing services to taxonomists for standard genome sequencing and annotation.</title>
        <authorList>
            <consortium name="The Broad Institute Genomics Platform"/>
            <consortium name="The Broad Institute Genome Sequencing Center for Infectious Disease"/>
            <person name="Wu L."/>
            <person name="Ma J."/>
        </authorList>
    </citation>
    <scope>NUCLEOTIDE SEQUENCE [LARGE SCALE GENOMIC DNA]</scope>
    <source>
        <strain evidence="3">CGMCC 1.15111</strain>
    </source>
</reference>
<comment type="caution">
    <text evidence="2">The sequence shown here is derived from an EMBL/GenBank/DDBJ whole genome shotgun (WGS) entry which is preliminary data.</text>
</comment>
<keyword evidence="1" id="KW-0472">Membrane</keyword>
<keyword evidence="3" id="KW-1185">Reference proteome</keyword>
<sequence>MTQALLIHAIIAFSALLPGVLMQFVNVESPNRWVGYRTPFSMKTQHTWEFANQFSAKAILWAGIITVAIQIVLYFVISSLEAQILITSGVMTLGFLMVIAITESKLHNRFDKDGMPKDLDADRF</sequence>
<name>A0ABQ3I9S4_9BACT</name>
<evidence type="ECO:0008006" key="4">
    <source>
        <dbReference type="Google" id="ProtNLM"/>
    </source>
</evidence>